<evidence type="ECO:0000313" key="1">
    <source>
        <dbReference type="EMBL" id="SFC94902.1"/>
    </source>
</evidence>
<protein>
    <submittedName>
        <fullName evidence="1">Uncharacterized protein</fullName>
    </submittedName>
</protein>
<dbReference type="STRING" id="574651.SAMN04487968_1163"/>
<dbReference type="AlphaFoldDB" id="A0A1I1NCD1"/>
<organism evidence="1 2">
    <name type="scientific">Nocardioides terrae</name>
    <dbReference type="NCBI Taxonomy" id="574651"/>
    <lineage>
        <taxon>Bacteria</taxon>
        <taxon>Bacillati</taxon>
        <taxon>Actinomycetota</taxon>
        <taxon>Actinomycetes</taxon>
        <taxon>Propionibacteriales</taxon>
        <taxon>Nocardioidaceae</taxon>
        <taxon>Nocardioides</taxon>
    </lineage>
</organism>
<keyword evidence="2" id="KW-1185">Reference proteome</keyword>
<proteinExistence type="predicted"/>
<name>A0A1I1NCD1_9ACTN</name>
<dbReference type="Proteomes" id="UP000198832">
    <property type="component" value="Unassembled WGS sequence"/>
</dbReference>
<dbReference type="RefSeq" id="WP_175507726.1">
    <property type="nucleotide sequence ID" value="NZ_FOLB01000016.1"/>
</dbReference>
<gene>
    <name evidence="1" type="ORF">SAMN04487968_1163</name>
</gene>
<dbReference type="EMBL" id="FOLB01000016">
    <property type="protein sequence ID" value="SFC94902.1"/>
    <property type="molecule type" value="Genomic_DNA"/>
</dbReference>
<accession>A0A1I1NCD1</accession>
<evidence type="ECO:0000313" key="2">
    <source>
        <dbReference type="Proteomes" id="UP000198832"/>
    </source>
</evidence>
<reference evidence="1 2" key="1">
    <citation type="submission" date="2016-10" db="EMBL/GenBank/DDBJ databases">
        <authorList>
            <person name="de Groot N.N."/>
        </authorList>
    </citation>
    <scope>NUCLEOTIDE SEQUENCE [LARGE SCALE GENOMIC DNA]</scope>
    <source>
        <strain evidence="1 2">CGMCC 1.7056</strain>
    </source>
</reference>
<sequence length="52" mass="5529">MLTIMGAALVVLLGLGGAYLYGVFVGMSATARELDTAYNRGIDDAAVYLRQF</sequence>